<evidence type="ECO:0000259" key="2">
    <source>
        <dbReference type="Pfam" id="PF13472"/>
    </source>
</evidence>
<proteinExistence type="predicted"/>
<feature type="signal peptide" evidence="1">
    <location>
        <begin position="1"/>
        <end position="21"/>
    </location>
</feature>
<dbReference type="InterPro" id="IPR036514">
    <property type="entry name" value="SGNH_hydro_sf"/>
</dbReference>
<dbReference type="EMBL" id="JADIKI010000021">
    <property type="protein sequence ID" value="MFK2853475.1"/>
    <property type="molecule type" value="Genomic_DNA"/>
</dbReference>
<name>A0ABW8IE91_9GAMM</name>
<keyword evidence="3" id="KW-0378">Hydrolase</keyword>
<dbReference type="CDD" id="cd04501">
    <property type="entry name" value="SGNH_hydrolase_like_4"/>
    <property type="match status" value="1"/>
</dbReference>
<comment type="caution">
    <text evidence="3">The sequence shown here is derived from an EMBL/GenBank/DDBJ whole genome shotgun (WGS) entry which is preliminary data.</text>
</comment>
<dbReference type="Proteomes" id="UP001620409">
    <property type="component" value="Unassembled WGS sequence"/>
</dbReference>
<dbReference type="Pfam" id="PF13472">
    <property type="entry name" value="Lipase_GDSL_2"/>
    <property type="match status" value="1"/>
</dbReference>
<evidence type="ECO:0000313" key="4">
    <source>
        <dbReference type="Proteomes" id="UP001620409"/>
    </source>
</evidence>
<evidence type="ECO:0000313" key="3">
    <source>
        <dbReference type="EMBL" id="MFK2853475.1"/>
    </source>
</evidence>
<reference evidence="3 4" key="1">
    <citation type="submission" date="2020-10" db="EMBL/GenBank/DDBJ databases">
        <title>Phylogeny of dyella-like bacteria.</title>
        <authorList>
            <person name="Fu J."/>
        </authorList>
    </citation>
    <scope>NUCLEOTIDE SEQUENCE [LARGE SCALE GENOMIC DNA]</scope>
    <source>
        <strain evidence="3 4">DHG40</strain>
    </source>
</reference>
<dbReference type="PANTHER" id="PTHR30383">
    <property type="entry name" value="THIOESTERASE 1/PROTEASE 1/LYSOPHOSPHOLIPASE L1"/>
    <property type="match status" value="1"/>
</dbReference>
<feature type="domain" description="SGNH hydrolase-type esterase" evidence="2">
    <location>
        <begin position="110"/>
        <end position="272"/>
    </location>
</feature>
<sequence length="289" mass="30974">MKVSAPLSFVLTMALASSINAAQSSPPATSSATEAPAESVGVMDNPCSALLPPPEVPAGPALRNRSSQAAIAAASKAWEDQRMHYDFGSLCSYREANVKLAPASDHRVVFMGDSITQSWIDADPGLFTNDVIDRGVSGQTTPQMLVRFRVDVIDLHPAVVHILAGTNDIAGNTGPTSIETIESNIKSMVELAQAHHIRVILATITPVASYPWRRSIQPVETIRTLNDWIKSYAKDNGLVYVDYFSSLDDGHRGFIAKLAIDGVHPNPDGYAVMDKLAKQAIKQALSSAP</sequence>
<dbReference type="SUPFAM" id="SSF52266">
    <property type="entry name" value="SGNH hydrolase"/>
    <property type="match status" value="1"/>
</dbReference>
<dbReference type="PANTHER" id="PTHR30383:SF5">
    <property type="entry name" value="SGNH HYDROLASE-TYPE ESTERASE DOMAIN-CONTAINING PROTEIN"/>
    <property type="match status" value="1"/>
</dbReference>
<gene>
    <name evidence="3" type="ORF">ISP18_02545</name>
</gene>
<dbReference type="InterPro" id="IPR013830">
    <property type="entry name" value="SGNH_hydro"/>
</dbReference>
<evidence type="ECO:0000256" key="1">
    <source>
        <dbReference type="SAM" id="SignalP"/>
    </source>
</evidence>
<dbReference type="RefSeq" id="WP_380016723.1">
    <property type="nucleotide sequence ID" value="NZ_JADIKI010000021.1"/>
</dbReference>
<keyword evidence="4" id="KW-1185">Reference proteome</keyword>
<dbReference type="GO" id="GO:0016787">
    <property type="term" value="F:hydrolase activity"/>
    <property type="evidence" value="ECO:0007669"/>
    <property type="project" value="UniProtKB-KW"/>
</dbReference>
<feature type="chain" id="PRO_5046363277" evidence="1">
    <location>
        <begin position="22"/>
        <end position="289"/>
    </location>
</feature>
<keyword evidence="1" id="KW-0732">Signal</keyword>
<accession>A0ABW8IE91</accession>
<dbReference type="InterPro" id="IPR051532">
    <property type="entry name" value="Ester_Hydrolysis_Enzymes"/>
</dbReference>
<protein>
    <submittedName>
        <fullName evidence="3">SGNH/GDSL hydrolase family protein</fullName>
    </submittedName>
</protein>
<organism evidence="3 4">
    <name type="scientific">Dyella humi</name>
    <dbReference type="NCBI Taxonomy" id="1770547"/>
    <lineage>
        <taxon>Bacteria</taxon>
        <taxon>Pseudomonadati</taxon>
        <taxon>Pseudomonadota</taxon>
        <taxon>Gammaproteobacteria</taxon>
        <taxon>Lysobacterales</taxon>
        <taxon>Rhodanobacteraceae</taxon>
        <taxon>Dyella</taxon>
    </lineage>
</organism>
<dbReference type="Gene3D" id="3.40.50.1110">
    <property type="entry name" value="SGNH hydrolase"/>
    <property type="match status" value="1"/>
</dbReference>